<keyword evidence="2" id="KW-1185">Reference proteome</keyword>
<evidence type="ECO:0000313" key="2">
    <source>
        <dbReference type="Proteomes" id="UP001230649"/>
    </source>
</evidence>
<accession>A0ACC2VHN4</accession>
<comment type="caution">
    <text evidence="1">The sequence shown here is derived from an EMBL/GenBank/DDBJ whole genome shotgun (WGS) entry which is preliminary data.</text>
</comment>
<reference evidence="1" key="1">
    <citation type="submission" date="2023-04" db="EMBL/GenBank/DDBJ databases">
        <title>Draft Genome sequencing of Naganishia species isolated from polar environments using Oxford Nanopore Technology.</title>
        <authorList>
            <person name="Leo P."/>
            <person name="Venkateswaran K."/>
        </authorList>
    </citation>
    <scope>NUCLEOTIDE SEQUENCE</scope>
    <source>
        <strain evidence="1">MNA-CCFEE 5262</strain>
    </source>
</reference>
<evidence type="ECO:0000313" key="1">
    <source>
        <dbReference type="EMBL" id="KAJ9098442.1"/>
    </source>
</evidence>
<dbReference type="Proteomes" id="UP001230649">
    <property type="component" value="Unassembled WGS sequence"/>
</dbReference>
<dbReference type="EMBL" id="JASBWS010000093">
    <property type="protein sequence ID" value="KAJ9098442.1"/>
    <property type="molecule type" value="Genomic_DNA"/>
</dbReference>
<sequence length="560" mass="62108">MLPLLPLLIAFHTLTSPYTKVEESFTLHAVRDLLLHGRRIEQYDHLRHPGPLPRSFLPPLLLAGLSKPLVTVLNVFAPIRNPMVDQLLIRLILGLLNAYALTRVAKSLQKAFGKTEARVWVGFVGTGFHVVWWAGRTVPNMVAMVGATLALSYLIDAFAPSTLPTHRKRHIIRATTLLALTASIVRAETALLLAGVILALFIKESCAKTRYEYTRAAIVTTAVAGLAGTVLSIAVDSYFWSTWLLQNRATEHLVTVPGLRGTIERGLRGVGFGTRWIWPELWGVLFNVVEGKSELWGTSPWYTYLFPFLPKLLLSALPLVVAVPVLDPAARRALKGWKTVLGVPVGAMVAGMSCLPHKEWRFIVYVVPWIHALAAISCGQIWRARRRHQPTVLFRLLLLALVGGMVANIFVTAGLAYISHHNYPGGKAMEALHQVHQSLVGAETAGNQTVRVFLPPGPRMTGASSFTQLYAPPRGRWEYNTTESLNLVTPQQIWDAGFDYVVTDELEAYRDTPLSSNGQRWTQVRAVEAFAGVERRKGIKWREEVGVFARPEGLSRFTHG</sequence>
<proteinExistence type="predicted"/>
<name>A0ACC2VHN4_9TREE</name>
<organism evidence="1 2">
    <name type="scientific">Naganishia adeliensis</name>
    <dbReference type="NCBI Taxonomy" id="92952"/>
    <lineage>
        <taxon>Eukaryota</taxon>
        <taxon>Fungi</taxon>
        <taxon>Dikarya</taxon>
        <taxon>Basidiomycota</taxon>
        <taxon>Agaricomycotina</taxon>
        <taxon>Tremellomycetes</taxon>
        <taxon>Filobasidiales</taxon>
        <taxon>Filobasidiaceae</taxon>
        <taxon>Naganishia</taxon>
    </lineage>
</organism>
<protein>
    <submittedName>
        <fullName evidence="1">Uncharacterized protein</fullName>
    </submittedName>
</protein>
<gene>
    <name evidence="1" type="ORF">QFC20_005961</name>
</gene>